<evidence type="ECO:0000256" key="1">
    <source>
        <dbReference type="ARBA" id="ARBA00001210"/>
    </source>
</evidence>
<evidence type="ECO:0000256" key="5">
    <source>
        <dbReference type="HAMAP-Rule" id="MF_00397"/>
    </source>
</evidence>
<keyword evidence="6" id="KW-1133">Transmembrane helix</keyword>
<keyword evidence="8" id="KW-1185">Reference proteome</keyword>
<dbReference type="GO" id="GO:0046917">
    <property type="term" value="F:triphosphoribosyl-dephospho-CoA synthase activity"/>
    <property type="evidence" value="ECO:0007669"/>
    <property type="project" value="UniProtKB-UniRule"/>
</dbReference>
<proteinExistence type="inferred from homology"/>
<accession>A0A0R1KP70</accession>
<organism evidence="7 8">
    <name type="scientific">Companilactobacillus bobalius DSM 19674</name>
    <dbReference type="NCBI Taxonomy" id="1423788"/>
    <lineage>
        <taxon>Bacteria</taxon>
        <taxon>Bacillati</taxon>
        <taxon>Bacillota</taxon>
        <taxon>Bacilli</taxon>
        <taxon>Lactobacillales</taxon>
        <taxon>Lactobacillaceae</taxon>
        <taxon>Companilactobacillus</taxon>
        <taxon>Companilactobacillus bobalius</taxon>
    </lineage>
</organism>
<dbReference type="Pfam" id="PF01874">
    <property type="entry name" value="CitG"/>
    <property type="match status" value="1"/>
</dbReference>
<dbReference type="GO" id="GO:0005524">
    <property type="term" value="F:ATP binding"/>
    <property type="evidence" value="ECO:0007669"/>
    <property type="project" value="UniProtKB-KW"/>
</dbReference>
<dbReference type="GO" id="GO:0051191">
    <property type="term" value="P:prosthetic group biosynthetic process"/>
    <property type="evidence" value="ECO:0007669"/>
    <property type="project" value="TreeGrafter"/>
</dbReference>
<protein>
    <recommendedName>
        <fullName evidence="5">Probable 2-(5''-triphosphoribosyl)-3'-dephosphocoenzyme-A synthase</fullName>
        <shortName evidence="5">2-(5''-triphosphoribosyl)-3'-dephospho-CoA synthase</shortName>
        <ecNumber evidence="5">2.4.2.52</ecNumber>
    </recommendedName>
</protein>
<dbReference type="InterPro" id="IPR017551">
    <property type="entry name" value="TriPribosyl-deP-CoA_syn_CitG"/>
</dbReference>
<dbReference type="RefSeq" id="WP_056953816.1">
    <property type="nucleotide sequence ID" value="NZ_AZDY01000038.1"/>
</dbReference>
<comment type="caution">
    <text evidence="7">The sequence shown here is derived from an EMBL/GenBank/DDBJ whole genome shotgun (WGS) entry which is preliminary data.</text>
</comment>
<dbReference type="PANTHER" id="PTHR30201:SF2">
    <property type="entry name" value="2-(5''-TRIPHOSPHORIBOSYL)-3'-DEPHOSPHOCOENZYME-A SYNTHASE"/>
    <property type="match status" value="1"/>
</dbReference>
<keyword evidence="2 5" id="KW-0808">Transferase</keyword>
<sequence length="272" mass="30068">MKSSKYLADAAVKALLYEVNVHPKPGLVDPVDNSTHLDMNVFTFIDSAVSLHPYLEEFAQAGIDFEGNDLRDLFKSIRPIGIKAEEAMFESTNNINTHKGAIFSLGIILAACGYDRDNIQATIKAMLQGLVENDFKALDSKKNLSNGEKMFLKYGVTGIRGEAEKGYPTVFDNSLPYLKSQTDVDLNSMFLNTLMVIVSHSYDSNVVKRGDLNSLERIQKYAKDILNVGGCGNSEGKKILDDMNEYCNKNNLSLGGSADLLIVTIFLFLFLI</sequence>
<name>A0A0R1KP70_9LACO</name>
<keyword evidence="6" id="KW-0812">Transmembrane</keyword>
<dbReference type="Proteomes" id="UP000051515">
    <property type="component" value="Unassembled WGS sequence"/>
</dbReference>
<feature type="transmembrane region" description="Helical" evidence="6">
    <location>
        <begin position="252"/>
        <end position="271"/>
    </location>
</feature>
<dbReference type="NCBIfam" id="NF002315">
    <property type="entry name" value="PRK01237.1"/>
    <property type="match status" value="1"/>
</dbReference>
<dbReference type="STRING" id="1423788.FC78_GL002644"/>
<comment type="similarity">
    <text evidence="5">Belongs to the CitG/MdcB family.</text>
</comment>
<dbReference type="HAMAP" id="MF_00397">
    <property type="entry name" value="CitG"/>
    <property type="match status" value="1"/>
</dbReference>
<reference evidence="7 8" key="1">
    <citation type="journal article" date="2015" name="Genome Announc.">
        <title>Expanding the biotechnology potential of lactobacilli through comparative genomics of 213 strains and associated genera.</title>
        <authorList>
            <person name="Sun Z."/>
            <person name="Harris H.M."/>
            <person name="McCann A."/>
            <person name="Guo C."/>
            <person name="Argimon S."/>
            <person name="Zhang W."/>
            <person name="Yang X."/>
            <person name="Jeffery I.B."/>
            <person name="Cooney J.C."/>
            <person name="Kagawa T.F."/>
            <person name="Liu W."/>
            <person name="Song Y."/>
            <person name="Salvetti E."/>
            <person name="Wrobel A."/>
            <person name="Rasinkangas P."/>
            <person name="Parkhill J."/>
            <person name="Rea M.C."/>
            <person name="O'Sullivan O."/>
            <person name="Ritari J."/>
            <person name="Douillard F.P."/>
            <person name="Paul Ross R."/>
            <person name="Yang R."/>
            <person name="Briner A.E."/>
            <person name="Felis G.E."/>
            <person name="de Vos W.M."/>
            <person name="Barrangou R."/>
            <person name="Klaenhammer T.R."/>
            <person name="Caufield P.W."/>
            <person name="Cui Y."/>
            <person name="Zhang H."/>
            <person name="O'Toole P.W."/>
        </authorList>
    </citation>
    <scope>NUCLEOTIDE SEQUENCE [LARGE SCALE GENOMIC DNA]</scope>
    <source>
        <strain evidence="7 8">DSM 19674</strain>
    </source>
</reference>
<dbReference type="EMBL" id="AZDY01000038">
    <property type="protein sequence ID" value="KRK82633.1"/>
    <property type="molecule type" value="Genomic_DNA"/>
</dbReference>
<comment type="catalytic activity">
    <reaction evidence="1 5">
        <text>3'-dephospho-CoA + ATP = 2'-(5''-triphospho-alpha-D-ribosyl)-3'-dephospho-CoA + adenine</text>
        <dbReference type="Rhea" id="RHEA:15117"/>
        <dbReference type="ChEBI" id="CHEBI:16708"/>
        <dbReference type="ChEBI" id="CHEBI:30616"/>
        <dbReference type="ChEBI" id="CHEBI:57328"/>
        <dbReference type="ChEBI" id="CHEBI:61378"/>
        <dbReference type="EC" id="2.4.2.52"/>
    </reaction>
</comment>
<evidence type="ECO:0000256" key="3">
    <source>
        <dbReference type="ARBA" id="ARBA00022741"/>
    </source>
</evidence>
<keyword evidence="4 5" id="KW-0067">ATP-binding</keyword>
<dbReference type="InterPro" id="IPR002736">
    <property type="entry name" value="CitG"/>
</dbReference>
<evidence type="ECO:0000313" key="7">
    <source>
        <dbReference type="EMBL" id="KRK82633.1"/>
    </source>
</evidence>
<dbReference type="EC" id="2.4.2.52" evidence="5"/>
<dbReference type="PATRIC" id="fig|1423788.3.peg.2715"/>
<keyword evidence="3 5" id="KW-0547">Nucleotide-binding</keyword>
<keyword evidence="6" id="KW-0472">Membrane</keyword>
<dbReference type="AlphaFoldDB" id="A0A0R1KP70"/>
<dbReference type="NCBIfam" id="TIGR03125">
    <property type="entry name" value="citrate_citG"/>
    <property type="match status" value="1"/>
</dbReference>
<evidence type="ECO:0000313" key="8">
    <source>
        <dbReference type="Proteomes" id="UP000051515"/>
    </source>
</evidence>
<evidence type="ECO:0000256" key="4">
    <source>
        <dbReference type="ARBA" id="ARBA00022840"/>
    </source>
</evidence>
<dbReference type="OrthoDB" id="114886at2"/>
<evidence type="ECO:0000256" key="6">
    <source>
        <dbReference type="SAM" id="Phobius"/>
    </source>
</evidence>
<dbReference type="Gene3D" id="1.10.4200.10">
    <property type="entry name" value="Triphosphoribosyl-dephospho-CoA protein"/>
    <property type="match status" value="1"/>
</dbReference>
<evidence type="ECO:0000256" key="2">
    <source>
        <dbReference type="ARBA" id="ARBA00022679"/>
    </source>
</evidence>
<gene>
    <name evidence="5" type="primary">citG</name>
    <name evidence="7" type="ORF">FC78_GL002644</name>
</gene>
<dbReference type="PANTHER" id="PTHR30201">
    <property type="entry name" value="TRIPHOSPHORIBOSYL-DEPHOSPHO-COA SYNTHASE"/>
    <property type="match status" value="1"/>
</dbReference>